<dbReference type="PRINTS" id="PR00702">
    <property type="entry name" value="ACRIFLAVINRP"/>
</dbReference>
<dbReference type="Gene3D" id="1.20.1640.10">
    <property type="entry name" value="Multidrug efflux transporter AcrB transmembrane domain"/>
    <property type="match status" value="2"/>
</dbReference>
<dbReference type="SUPFAM" id="SSF82714">
    <property type="entry name" value="Multidrug efflux transporter AcrB TolC docking domain, DN and DC subdomains"/>
    <property type="match status" value="2"/>
</dbReference>
<dbReference type="Gene3D" id="3.30.70.1440">
    <property type="entry name" value="Multidrug efflux transporter AcrB pore domain"/>
    <property type="match status" value="1"/>
</dbReference>
<feature type="transmembrane region" description="Helical" evidence="1">
    <location>
        <begin position="388"/>
        <end position="413"/>
    </location>
</feature>
<dbReference type="GO" id="GO:0042910">
    <property type="term" value="F:xenobiotic transmembrane transporter activity"/>
    <property type="evidence" value="ECO:0007669"/>
    <property type="project" value="TreeGrafter"/>
</dbReference>
<feature type="transmembrane region" description="Helical" evidence="1">
    <location>
        <begin position="524"/>
        <end position="544"/>
    </location>
</feature>
<evidence type="ECO:0000313" key="2">
    <source>
        <dbReference type="EMBL" id="SEH05875.1"/>
    </source>
</evidence>
<sequence>MNLTEYTLHNRTVSWMVVLLLISGGILSFLDLGRLEDPAFTIKQAVVITEYPGASSLEVEEEITLPIENAIQQLTYVDKIVSVSSPGLSQIEVEMKSTYRKDDLAQIWDEMRRKINDMQGRLPPGARTPIVNDDFADVYGVFLAITGKGYSYEDLADYTDFLRRELVLVDGVGKVSVGGRLAEQIFIEVDRAKLTASGFSVAAIRQLLTGQSLVNDAGHIQVGSEYLRISTLLQGAEELTSLGSLLLGNREGRLVYLSDVAKVSKGYAEPPTHLYRFNAEQALSLGISFAANVNVVEVGERIQQRLAELEYARPLGIETQAIYDQPGQVKASVDSFLVGLVQAVVIVIVVLMFTMGLRPGLLMSGVLLITISGTFIVMNIYGIELHRISLGALIIALGMLVDNAIVVTEGIMISLQRGKTRMEAAISIVSHTRWPLLGATIIAITAFAPIGLSPDASGEFTGSLFWVLFISLLLSWVLAVTITPFFCYLLFKEQKPTSISKNLDPYRGIAYRIYRVLLHITLRFRWSTMALMLALLVSAVFAFGQVKQAFFPDSSLPLFMVDYWLPEGTDIRATSADIQSLEQQVLQLAEVKQVTATIGRGAERFMLTYQPEKAYSSYAQLLVQAHSFDEVSPALEKVRTLLYESYPQAFVRFQRPALGPSTNAKIEARISGPDPALLRQLGKQIITLFDAEADAINVRHDWRERSKVLRPVFDAAAARRLGISQADLDRALKTTVIGQQVGTYRHGSEILPIIIRPPENERRSVEQLKETQVYSPVQQTYVNVGQFMRDIQLSWEDPLIKRRDRKRTLSVLADPGPNSNAFALHAKLRGPAEALPLPPGYSLEWGGEYEAQQDANKAVFEFVPLGILVMIIINVFMFNSIKQTLVIWITVPLAIIGVAYGLLLTGAPFSFTALLAVLSLIGMQIKNGIVLVEEIKRLHEAENQDWHSAISDAAVSRLRPVSMAAVTTILGMLPLLGDVFFQPMAVTIMFGLGFATVLTLIVVPVLFALFYGVRENH</sequence>
<dbReference type="Gene3D" id="3.30.70.1320">
    <property type="entry name" value="Multidrug efflux transporter AcrB pore domain like"/>
    <property type="match status" value="1"/>
</dbReference>
<dbReference type="Pfam" id="PF00873">
    <property type="entry name" value="ACR_tran"/>
    <property type="match status" value="1"/>
</dbReference>
<dbReference type="SUPFAM" id="SSF82866">
    <property type="entry name" value="Multidrug efflux transporter AcrB transmembrane domain"/>
    <property type="match status" value="2"/>
</dbReference>
<feature type="transmembrane region" description="Helical" evidence="1">
    <location>
        <begin position="361"/>
        <end position="382"/>
    </location>
</feature>
<feature type="transmembrane region" description="Helical" evidence="1">
    <location>
        <begin position="336"/>
        <end position="354"/>
    </location>
</feature>
<feature type="transmembrane region" description="Helical" evidence="1">
    <location>
        <begin position="434"/>
        <end position="452"/>
    </location>
</feature>
<dbReference type="GO" id="GO:0005886">
    <property type="term" value="C:plasma membrane"/>
    <property type="evidence" value="ECO:0007669"/>
    <property type="project" value="TreeGrafter"/>
</dbReference>
<keyword evidence="1" id="KW-1133">Transmembrane helix</keyword>
<dbReference type="Gene3D" id="3.30.70.1430">
    <property type="entry name" value="Multidrug efflux transporter AcrB pore domain"/>
    <property type="match status" value="2"/>
</dbReference>
<feature type="transmembrane region" description="Helical" evidence="1">
    <location>
        <begin position="909"/>
        <end position="932"/>
    </location>
</feature>
<dbReference type="EMBL" id="FMSV02000399">
    <property type="protein sequence ID" value="SEH05875.1"/>
    <property type="molecule type" value="Genomic_DNA"/>
</dbReference>
<feature type="transmembrane region" description="Helical" evidence="1">
    <location>
        <begin position="961"/>
        <end position="981"/>
    </location>
</feature>
<dbReference type="OrthoDB" id="9757940at2"/>
<feature type="transmembrane region" description="Helical" evidence="1">
    <location>
        <begin position="885"/>
        <end position="903"/>
    </location>
</feature>
<feature type="transmembrane region" description="Helical" evidence="1">
    <location>
        <begin position="464"/>
        <end position="491"/>
    </location>
</feature>
<dbReference type="AlphaFoldDB" id="A0A1H6FA42"/>
<dbReference type="SUPFAM" id="SSF82693">
    <property type="entry name" value="Multidrug efflux transporter AcrB pore domain, PN1, PN2, PC1 and PC2 subdomains"/>
    <property type="match status" value="2"/>
</dbReference>
<evidence type="ECO:0000313" key="3">
    <source>
        <dbReference type="Proteomes" id="UP000236724"/>
    </source>
</evidence>
<dbReference type="InterPro" id="IPR027463">
    <property type="entry name" value="AcrB_DN_DC_subdom"/>
</dbReference>
<reference evidence="2 3" key="1">
    <citation type="submission" date="2016-10" db="EMBL/GenBank/DDBJ databases">
        <authorList>
            <person name="de Groot N.N."/>
        </authorList>
    </citation>
    <scope>NUCLEOTIDE SEQUENCE [LARGE SCALE GENOMIC DNA]</scope>
    <source>
        <strain evidence="2">MBHS1</strain>
    </source>
</reference>
<feature type="transmembrane region" description="Helical" evidence="1">
    <location>
        <begin position="987"/>
        <end position="1013"/>
    </location>
</feature>
<keyword evidence="1" id="KW-0812">Transmembrane</keyword>
<dbReference type="Proteomes" id="UP000236724">
    <property type="component" value="Unassembled WGS sequence"/>
</dbReference>
<dbReference type="PANTHER" id="PTHR32063:SF18">
    <property type="entry name" value="CATION EFFLUX SYSTEM PROTEIN"/>
    <property type="match status" value="1"/>
</dbReference>
<name>A0A1H6FA42_9GAMM</name>
<dbReference type="RefSeq" id="WP_103919731.1">
    <property type="nucleotide sequence ID" value="NZ_FMSV02000399.1"/>
</dbReference>
<evidence type="ECO:0000256" key="1">
    <source>
        <dbReference type="SAM" id="Phobius"/>
    </source>
</evidence>
<protein>
    <submittedName>
        <fullName evidence="2">Cobalt-zinc-cadmium resistance protein CzcA</fullName>
    </submittedName>
</protein>
<keyword evidence="1" id="KW-0472">Membrane</keyword>
<dbReference type="Gene3D" id="3.30.2090.10">
    <property type="entry name" value="Multidrug efflux transporter AcrB TolC docking domain, DN and DC subdomains"/>
    <property type="match status" value="2"/>
</dbReference>
<accession>A0A1H6FA42</accession>
<dbReference type="PANTHER" id="PTHR32063">
    <property type="match status" value="1"/>
</dbReference>
<keyword evidence="3" id="KW-1185">Reference proteome</keyword>
<organism evidence="2 3">
    <name type="scientific">Candidatus Venteria ishoeyi</name>
    <dbReference type="NCBI Taxonomy" id="1899563"/>
    <lineage>
        <taxon>Bacteria</taxon>
        <taxon>Pseudomonadati</taxon>
        <taxon>Pseudomonadota</taxon>
        <taxon>Gammaproteobacteria</taxon>
        <taxon>Thiotrichales</taxon>
        <taxon>Thiotrichaceae</taxon>
        <taxon>Venteria</taxon>
    </lineage>
</organism>
<gene>
    <name evidence="2" type="primary">czcA_2</name>
    <name evidence="2" type="ORF">MBHS_01730</name>
</gene>
<dbReference type="InterPro" id="IPR001036">
    <property type="entry name" value="Acrflvin-R"/>
</dbReference>
<feature type="transmembrane region" description="Helical" evidence="1">
    <location>
        <begin position="12"/>
        <end position="30"/>
    </location>
</feature>
<feature type="transmembrane region" description="Helical" evidence="1">
    <location>
        <begin position="858"/>
        <end position="878"/>
    </location>
</feature>
<proteinExistence type="predicted"/>